<comment type="caution">
    <text evidence="4">The sequence shown here is derived from an EMBL/GenBank/DDBJ whole genome shotgun (WGS) entry which is preliminary data.</text>
</comment>
<sequence>MDRFPRVVALCGSLRDDSKTRIALRAALASARAAGAETELLDLREYDLPAYDPDASEPEDAAALARAVERADAVLIGTPNYHGSYSGPLKNALDYCGRDEFGGTTVGLLEVAGGEFPTAPLDHLRSVCRTLNAWTLPTEVAIPSSRSTFEDGEIADERIAERVATLGERAVDFAGVEDYPDLVESRRDAVAGTGDD</sequence>
<dbReference type="InterPro" id="IPR029039">
    <property type="entry name" value="Flavoprotein-like_sf"/>
</dbReference>
<accession>A0AAV3TCA6</accession>
<dbReference type="Pfam" id="PF03358">
    <property type="entry name" value="FMN_red"/>
    <property type="match status" value="1"/>
</dbReference>
<feature type="domain" description="NADPH-dependent FMN reductase-like" evidence="3">
    <location>
        <begin position="5"/>
        <end position="144"/>
    </location>
</feature>
<dbReference type="AlphaFoldDB" id="A0AAV3TCA6"/>
<dbReference type="InterPro" id="IPR005025">
    <property type="entry name" value="FMN_Rdtase-like_dom"/>
</dbReference>
<dbReference type="PANTHER" id="PTHR30543:SF21">
    <property type="entry name" value="NAD(P)H-DEPENDENT FMN REDUCTASE LOT6"/>
    <property type="match status" value="1"/>
</dbReference>
<protein>
    <submittedName>
        <fullName evidence="4">NADPH-dependent FMN reductase</fullName>
    </submittedName>
</protein>
<dbReference type="InterPro" id="IPR050712">
    <property type="entry name" value="NAD(P)H-dep_reductase"/>
</dbReference>
<dbReference type="GO" id="GO:0016491">
    <property type="term" value="F:oxidoreductase activity"/>
    <property type="evidence" value="ECO:0007669"/>
    <property type="project" value="InterPro"/>
</dbReference>
<evidence type="ECO:0000259" key="3">
    <source>
        <dbReference type="Pfam" id="PF03358"/>
    </source>
</evidence>
<gene>
    <name evidence="4" type="ORF">GCM10009020_30800</name>
</gene>
<comment type="similarity">
    <text evidence="2">Belongs to the SsuE family. Isf subfamily.</text>
</comment>
<evidence type="ECO:0000313" key="5">
    <source>
        <dbReference type="Proteomes" id="UP001500420"/>
    </source>
</evidence>
<dbReference type="PANTHER" id="PTHR30543">
    <property type="entry name" value="CHROMATE REDUCTASE"/>
    <property type="match status" value="1"/>
</dbReference>
<evidence type="ECO:0000256" key="2">
    <source>
        <dbReference type="ARBA" id="ARBA00038292"/>
    </source>
</evidence>
<dbReference type="RefSeq" id="WP_343774972.1">
    <property type="nucleotide sequence ID" value="NZ_BAAADV010000007.1"/>
</dbReference>
<dbReference type="GO" id="GO:0010181">
    <property type="term" value="F:FMN binding"/>
    <property type="evidence" value="ECO:0007669"/>
    <property type="project" value="TreeGrafter"/>
</dbReference>
<dbReference type="SUPFAM" id="SSF52218">
    <property type="entry name" value="Flavoproteins"/>
    <property type="match status" value="1"/>
</dbReference>
<dbReference type="Proteomes" id="UP001500420">
    <property type="component" value="Unassembled WGS sequence"/>
</dbReference>
<dbReference type="Gene3D" id="3.40.50.360">
    <property type="match status" value="1"/>
</dbReference>
<evidence type="ECO:0000313" key="4">
    <source>
        <dbReference type="EMBL" id="GAA0679948.1"/>
    </source>
</evidence>
<dbReference type="GO" id="GO:0005829">
    <property type="term" value="C:cytosol"/>
    <property type="evidence" value="ECO:0007669"/>
    <property type="project" value="TreeGrafter"/>
</dbReference>
<comment type="cofactor">
    <cofactor evidence="1">
        <name>[4Fe-4S] cluster</name>
        <dbReference type="ChEBI" id="CHEBI:49883"/>
    </cofactor>
</comment>
<name>A0AAV3TCA6_9EURY</name>
<dbReference type="EMBL" id="BAAADV010000007">
    <property type="protein sequence ID" value="GAA0679948.1"/>
    <property type="molecule type" value="Genomic_DNA"/>
</dbReference>
<organism evidence="4 5">
    <name type="scientific">Natronoarchaeum mannanilyticum</name>
    <dbReference type="NCBI Taxonomy" id="926360"/>
    <lineage>
        <taxon>Archaea</taxon>
        <taxon>Methanobacteriati</taxon>
        <taxon>Methanobacteriota</taxon>
        <taxon>Stenosarchaea group</taxon>
        <taxon>Halobacteria</taxon>
        <taxon>Halobacteriales</taxon>
        <taxon>Natronoarchaeaceae</taxon>
    </lineage>
</organism>
<proteinExistence type="inferred from homology"/>
<reference evidence="4 5" key="1">
    <citation type="journal article" date="2019" name="Int. J. Syst. Evol. Microbiol.">
        <title>The Global Catalogue of Microorganisms (GCM) 10K type strain sequencing project: providing services to taxonomists for standard genome sequencing and annotation.</title>
        <authorList>
            <consortium name="The Broad Institute Genomics Platform"/>
            <consortium name="The Broad Institute Genome Sequencing Center for Infectious Disease"/>
            <person name="Wu L."/>
            <person name="Ma J."/>
        </authorList>
    </citation>
    <scope>NUCLEOTIDE SEQUENCE [LARGE SCALE GENOMIC DNA]</scope>
    <source>
        <strain evidence="4 5">JCM 16328</strain>
    </source>
</reference>
<keyword evidence="5" id="KW-1185">Reference proteome</keyword>
<evidence type="ECO:0000256" key="1">
    <source>
        <dbReference type="ARBA" id="ARBA00001966"/>
    </source>
</evidence>